<proteinExistence type="predicted"/>
<reference evidence="1" key="1">
    <citation type="submission" date="2014-11" db="EMBL/GenBank/DDBJ databases">
        <authorList>
            <person name="Amaro Gonzalez C."/>
        </authorList>
    </citation>
    <scope>NUCLEOTIDE SEQUENCE</scope>
</reference>
<dbReference type="AlphaFoldDB" id="A0A0E9QFX2"/>
<organism evidence="1">
    <name type="scientific">Anguilla anguilla</name>
    <name type="common">European freshwater eel</name>
    <name type="synonym">Muraena anguilla</name>
    <dbReference type="NCBI Taxonomy" id="7936"/>
    <lineage>
        <taxon>Eukaryota</taxon>
        <taxon>Metazoa</taxon>
        <taxon>Chordata</taxon>
        <taxon>Craniata</taxon>
        <taxon>Vertebrata</taxon>
        <taxon>Euteleostomi</taxon>
        <taxon>Actinopterygii</taxon>
        <taxon>Neopterygii</taxon>
        <taxon>Teleostei</taxon>
        <taxon>Anguilliformes</taxon>
        <taxon>Anguillidae</taxon>
        <taxon>Anguilla</taxon>
    </lineage>
</organism>
<protein>
    <submittedName>
        <fullName evidence="1">Uncharacterized protein</fullName>
    </submittedName>
</protein>
<reference evidence="1" key="2">
    <citation type="journal article" date="2015" name="Fish Shellfish Immunol.">
        <title>Early steps in the European eel (Anguilla anguilla)-Vibrio vulnificus interaction in the gills: Role of the RtxA13 toxin.</title>
        <authorList>
            <person name="Callol A."/>
            <person name="Pajuelo D."/>
            <person name="Ebbesson L."/>
            <person name="Teles M."/>
            <person name="MacKenzie S."/>
            <person name="Amaro C."/>
        </authorList>
    </citation>
    <scope>NUCLEOTIDE SEQUENCE</scope>
</reference>
<evidence type="ECO:0000313" key="1">
    <source>
        <dbReference type="EMBL" id="JAH15397.1"/>
    </source>
</evidence>
<dbReference type="EMBL" id="GBXM01093180">
    <property type="protein sequence ID" value="JAH15397.1"/>
    <property type="molecule type" value="Transcribed_RNA"/>
</dbReference>
<name>A0A0E9QFX2_ANGAN</name>
<accession>A0A0E9QFX2</accession>
<sequence>MFTQTHKKYFLMSSSKFFTT</sequence>